<protein>
    <submittedName>
        <fullName evidence="2">Uncharacterized protein</fullName>
    </submittedName>
</protein>
<dbReference type="EMBL" id="CALNXK010000063">
    <property type="protein sequence ID" value="CAH3139963.1"/>
    <property type="molecule type" value="Genomic_DNA"/>
</dbReference>
<organism evidence="2 3">
    <name type="scientific">Porites lobata</name>
    <dbReference type="NCBI Taxonomy" id="104759"/>
    <lineage>
        <taxon>Eukaryota</taxon>
        <taxon>Metazoa</taxon>
        <taxon>Cnidaria</taxon>
        <taxon>Anthozoa</taxon>
        <taxon>Hexacorallia</taxon>
        <taxon>Scleractinia</taxon>
        <taxon>Fungiina</taxon>
        <taxon>Poritidae</taxon>
        <taxon>Porites</taxon>
    </lineage>
</organism>
<sequence>PGFLELQKCDQAVISGDYSDLFQVFLLYFVFLCYISYFLSVKSKDRNVHGILKERKHVISPFVQSPQGSQSFSWKGSMLAHR</sequence>
<keyword evidence="1" id="KW-0472">Membrane</keyword>
<evidence type="ECO:0000256" key="1">
    <source>
        <dbReference type="SAM" id="Phobius"/>
    </source>
</evidence>
<proteinExistence type="predicted"/>
<reference evidence="2 3" key="1">
    <citation type="submission" date="2022-05" db="EMBL/GenBank/DDBJ databases">
        <authorList>
            <consortium name="Genoscope - CEA"/>
            <person name="William W."/>
        </authorList>
    </citation>
    <scope>NUCLEOTIDE SEQUENCE [LARGE SCALE GENOMIC DNA]</scope>
</reference>
<feature type="non-terminal residue" evidence="2">
    <location>
        <position position="1"/>
    </location>
</feature>
<comment type="caution">
    <text evidence="2">The sequence shown here is derived from an EMBL/GenBank/DDBJ whole genome shotgun (WGS) entry which is preliminary data.</text>
</comment>
<keyword evidence="1" id="KW-0812">Transmembrane</keyword>
<keyword evidence="3" id="KW-1185">Reference proteome</keyword>
<accession>A0ABN8PBI0</accession>
<evidence type="ECO:0000313" key="3">
    <source>
        <dbReference type="Proteomes" id="UP001159405"/>
    </source>
</evidence>
<name>A0ABN8PBI0_9CNID</name>
<dbReference type="Proteomes" id="UP001159405">
    <property type="component" value="Unassembled WGS sequence"/>
</dbReference>
<feature type="transmembrane region" description="Helical" evidence="1">
    <location>
        <begin position="21"/>
        <end position="39"/>
    </location>
</feature>
<gene>
    <name evidence="2" type="ORF">PLOB_00040932</name>
</gene>
<keyword evidence="1" id="KW-1133">Transmembrane helix</keyword>
<evidence type="ECO:0000313" key="2">
    <source>
        <dbReference type="EMBL" id="CAH3139963.1"/>
    </source>
</evidence>